<proteinExistence type="predicted"/>
<dbReference type="AlphaFoldDB" id="A0A176S604"/>
<gene>
    <name evidence="1" type="ORF">THIOM_000714</name>
</gene>
<keyword evidence="2" id="KW-1185">Reference proteome</keyword>
<comment type="caution">
    <text evidence="1">The sequence shown here is derived from an EMBL/GenBank/DDBJ whole genome shotgun (WGS) entry which is preliminary data.</text>
</comment>
<organism evidence="1 2">
    <name type="scientific">Candidatus Thiomargarita nelsonii</name>
    <dbReference type="NCBI Taxonomy" id="1003181"/>
    <lineage>
        <taxon>Bacteria</taxon>
        <taxon>Pseudomonadati</taxon>
        <taxon>Pseudomonadota</taxon>
        <taxon>Gammaproteobacteria</taxon>
        <taxon>Thiotrichales</taxon>
        <taxon>Thiotrichaceae</taxon>
        <taxon>Thiomargarita</taxon>
    </lineage>
</organism>
<protein>
    <submittedName>
        <fullName evidence="1">Uncharacterized protein</fullName>
    </submittedName>
</protein>
<name>A0A176S604_9GAMM</name>
<reference evidence="1 2" key="1">
    <citation type="submission" date="2016-05" db="EMBL/GenBank/DDBJ databases">
        <title>Single-cell genome of chain-forming Candidatus Thiomargarita nelsonii and comparison to other large sulfur-oxidizing bacteria.</title>
        <authorList>
            <person name="Winkel M."/>
            <person name="Salman V."/>
            <person name="Woyke T."/>
            <person name="Schulz-Vogt H."/>
            <person name="Richter M."/>
            <person name="Flood B."/>
            <person name="Bailey J."/>
            <person name="Amann R."/>
            <person name="Mussmann M."/>
        </authorList>
    </citation>
    <scope>NUCLEOTIDE SEQUENCE [LARGE SCALE GENOMIC DNA]</scope>
    <source>
        <strain evidence="1 2">THI036</strain>
    </source>
</reference>
<sequence length="52" mass="5789">MPGNHKELPLHAGSKGQSFMVAPARYGIGPTDPLFARFNSLIYPHFRFGPDF</sequence>
<dbReference type="EMBL" id="LUTY01000358">
    <property type="protein sequence ID" value="OAD23455.1"/>
    <property type="molecule type" value="Genomic_DNA"/>
</dbReference>
<dbReference type="Proteomes" id="UP000076962">
    <property type="component" value="Unassembled WGS sequence"/>
</dbReference>
<evidence type="ECO:0000313" key="2">
    <source>
        <dbReference type="Proteomes" id="UP000076962"/>
    </source>
</evidence>
<evidence type="ECO:0000313" key="1">
    <source>
        <dbReference type="EMBL" id="OAD23455.1"/>
    </source>
</evidence>
<accession>A0A176S604</accession>